<dbReference type="Proteomes" id="UP000265566">
    <property type="component" value="Chromosome 6"/>
</dbReference>
<name>A0A396HBJ6_MEDTR</name>
<evidence type="ECO:0000313" key="1">
    <source>
        <dbReference type="EMBL" id="RHN50038.1"/>
    </source>
</evidence>
<comment type="caution">
    <text evidence="1">The sequence shown here is derived from an EMBL/GenBank/DDBJ whole genome shotgun (WGS) entry which is preliminary data.</text>
</comment>
<proteinExistence type="predicted"/>
<accession>A0A396HBJ6</accession>
<reference evidence="2" key="1">
    <citation type="journal article" date="2018" name="Nat. Plants">
        <title>Whole-genome landscape of Medicago truncatula symbiotic genes.</title>
        <authorList>
            <person name="Pecrix Y."/>
            <person name="Staton S.E."/>
            <person name="Sallet E."/>
            <person name="Lelandais-Briere C."/>
            <person name="Moreau S."/>
            <person name="Carrere S."/>
            <person name="Blein T."/>
            <person name="Jardinaud M.F."/>
            <person name="Latrasse D."/>
            <person name="Zouine M."/>
            <person name="Zahm M."/>
            <person name="Kreplak J."/>
            <person name="Mayjonade B."/>
            <person name="Satge C."/>
            <person name="Perez M."/>
            <person name="Cauet S."/>
            <person name="Marande W."/>
            <person name="Chantry-Darmon C."/>
            <person name="Lopez-Roques C."/>
            <person name="Bouchez O."/>
            <person name="Berard A."/>
            <person name="Debelle F."/>
            <person name="Munos S."/>
            <person name="Bendahmane A."/>
            <person name="Berges H."/>
            <person name="Niebel A."/>
            <person name="Buitink J."/>
            <person name="Frugier F."/>
            <person name="Benhamed M."/>
            <person name="Crespi M."/>
            <person name="Gouzy J."/>
            <person name="Gamas P."/>
        </authorList>
    </citation>
    <scope>NUCLEOTIDE SEQUENCE [LARGE SCALE GENOMIC DNA]</scope>
    <source>
        <strain evidence="2">cv. Jemalong A17</strain>
    </source>
</reference>
<gene>
    <name evidence="1" type="ORF">MtrunA17_Chr6g0453091</name>
</gene>
<organism evidence="1 2">
    <name type="scientific">Medicago truncatula</name>
    <name type="common">Barrel medic</name>
    <name type="synonym">Medicago tribuloides</name>
    <dbReference type="NCBI Taxonomy" id="3880"/>
    <lineage>
        <taxon>Eukaryota</taxon>
        <taxon>Viridiplantae</taxon>
        <taxon>Streptophyta</taxon>
        <taxon>Embryophyta</taxon>
        <taxon>Tracheophyta</taxon>
        <taxon>Spermatophyta</taxon>
        <taxon>Magnoliopsida</taxon>
        <taxon>eudicotyledons</taxon>
        <taxon>Gunneridae</taxon>
        <taxon>Pentapetalae</taxon>
        <taxon>rosids</taxon>
        <taxon>fabids</taxon>
        <taxon>Fabales</taxon>
        <taxon>Fabaceae</taxon>
        <taxon>Papilionoideae</taxon>
        <taxon>50 kb inversion clade</taxon>
        <taxon>NPAAA clade</taxon>
        <taxon>Hologalegina</taxon>
        <taxon>IRL clade</taxon>
        <taxon>Trifolieae</taxon>
        <taxon>Medicago</taxon>
    </lineage>
</organism>
<dbReference type="EMBL" id="PSQE01000006">
    <property type="protein sequence ID" value="RHN50038.1"/>
    <property type="molecule type" value="Genomic_DNA"/>
</dbReference>
<sequence length="53" mass="5954">MLNPSDSQLCKSMIVFPSLFVYSNFISIQFLESSVSNLRIPKPKLGTRDISGF</sequence>
<protein>
    <submittedName>
        <fullName evidence="1">Uncharacterized protein</fullName>
    </submittedName>
</protein>
<evidence type="ECO:0000313" key="2">
    <source>
        <dbReference type="Proteomes" id="UP000265566"/>
    </source>
</evidence>
<dbReference type="Gramene" id="rna34286">
    <property type="protein sequence ID" value="RHN50038.1"/>
    <property type="gene ID" value="gene34286"/>
</dbReference>
<dbReference type="AlphaFoldDB" id="A0A396HBJ6"/>